<dbReference type="PANTHER" id="PTHR13130:SF4">
    <property type="entry name" value="MEDIATOR OF RNA POLYMERASE II TRANSCRIPTION SUBUNIT 27"/>
    <property type="match status" value="1"/>
</dbReference>
<evidence type="ECO:0008006" key="9">
    <source>
        <dbReference type="Google" id="ProtNLM"/>
    </source>
</evidence>
<evidence type="ECO:0000313" key="8">
    <source>
        <dbReference type="Proteomes" id="UP001385951"/>
    </source>
</evidence>
<evidence type="ECO:0000256" key="1">
    <source>
        <dbReference type="ARBA" id="ARBA00004123"/>
    </source>
</evidence>
<reference evidence="7 8" key="1">
    <citation type="submission" date="2022-09" db="EMBL/GenBank/DDBJ databases">
        <authorList>
            <person name="Palmer J.M."/>
        </authorList>
    </citation>
    <scope>NUCLEOTIDE SEQUENCE [LARGE SCALE GENOMIC DNA]</scope>
    <source>
        <strain evidence="7 8">DSM 7382</strain>
    </source>
</reference>
<dbReference type="GO" id="GO:0006357">
    <property type="term" value="P:regulation of transcription by RNA polymerase II"/>
    <property type="evidence" value="ECO:0007669"/>
    <property type="project" value="TreeGrafter"/>
</dbReference>
<evidence type="ECO:0000313" key="7">
    <source>
        <dbReference type="EMBL" id="KAK7692827.1"/>
    </source>
</evidence>
<proteinExistence type="inferred from homology"/>
<comment type="similarity">
    <text evidence="2">Belongs to the Mediator complex subunit 27 family.</text>
</comment>
<protein>
    <recommendedName>
        <fullName evidence="9">Mediator complex subunit 27</fullName>
    </recommendedName>
</protein>
<keyword evidence="3" id="KW-0805">Transcription regulation</keyword>
<evidence type="ECO:0000256" key="5">
    <source>
        <dbReference type="ARBA" id="ARBA00023242"/>
    </source>
</evidence>
<dbReference type="PANTHER" id="PTHR13130">
    <property type="entry name" value="34 KDA TRANSCRIPTIONAL CO-ACTIVATOR-RELATED"/>
    <property type="match status" value="1"/>
</dbReference>
<evidence type="ECO:0000256" key="4">
    <source>
        <dbReference type="ARBA" id="ARBA00023163"/>
    </source>
</evidence>
<comment type="subcellular location">
    <subcellularLocation>
        <location evidence="1">Nucleus</location>
    </subcellularLocation>
</comment>
<accession>A0AAW0GJJ0</accession>
<evidence type="ECO:0000256" key="3">
    <source>
        <dbReference type="ARBA" id="ARBA00023015"/>
    </source>
</evidence>
<evidence type="ECO:0000256" key="2">
    <source>
        <dbReference type="ARBA" id="ARBA00008048"/>
    </source>
</evidence>
<evidence type="ECO:0000256" key="6">
    <source>
        <dbReference type="SAM" id="MobiDB-lite"/>
    </source>
</evidence>
<sequence length="313" mass="35077">MDTTADKPIEQSVEAKLEARILLLSQLQDRIKQLRNVPGLLLSRQTNVLFPDTMFSDPRTDLQANIQVMKEVNEKIRSKDVQETLKDAAECEKKDPIGLQAHRSKQAKTSRPLEAPSPESPQAFPSFQPPSSQLLPSGESVNEPLRIDGLADYIRVYNESNKNKLHIWTPTDRQRRTALQSFPVTVRFTIPDVVTVFLSLGCASTSTTIIVESVTAFGPREKKPPHSQSDYAVYQKLSQQLAKVIQSQPLAPFQLILTVLSSYEDLFIKQCSVCGRVLSLEGHIPPVGRIWSHTSPAPEYPWEARHATCMHSV</sequence>
<dbReference type="Pfam" id="PF11571">
    <property type="entry name" value="Med27"/>
    <property type="match status" value="1"/>
</dbReference>
<organism evidence="7 8">
    <name type="scientific">Cerrena zonata</name>
    <dbReference type="NCBI Taxonomy" id="2478898"/>
    <lineage>
        <taxon>Eukaryota</taxon>
        <taxon>Fungi</taxon>
        <taxon>Dikarya</taxon>
        <taxon>Basidiomycota</taxon>
        <taxon>Agaricomycotina</taxon>
        <taxon>Agaricomycetes</taxon>
        <taxon>Polyporales</taxon>
        <taxon>Cerrenaceae</taxon>
        <taxon>Cerrena</taxon>
    </lineage>
</organism>
<dbReference type="AlphaFoldDB" id="A0AAW0GJJ0"/>
<dbReference type="GO" id="GO:0016592">
    <property type="term" value="C:mediator complex"/>
    <property type="evidence" value="ECO:0007669"/>
    <property type="project" value="InterPro"/>
</dbReference>
<comment type="caution">
    <text evidence="7">The sequence shown here is derived from an EMBL/GenBank/DDBJ whole genome shotgun (WGS) entry which is preliminary data.</text>
</comment>
<dbReference type="EMBL" id="JASBNA010000004">
    <property type="protein sequence ID" value="KAK7692827.1"/>
    <property type="molecule type" value="Genomic_DNA"/>
</dbReference>
<keyword evidence="8" id="KW-1185">Reference proteome</keyword>
<feature type="compositionally biased region" description="Low complexity" evidence="6">
    <location>
        <begin position="114"/>
        <end position="137"/>
    </location>
</feature>
<dbReference type="GO" id="GO:0003713">
    <property type="term" value="F:transcription coactivator activity"/>
    <property type="evidence" value="ECO:0007669"/>
    <property type="project" value="TreeGrafter"/>
</dbReference>
<name>A0AAW0GJJ0_9APHY</name>
<dbReference type="Proteomes" id="UP001385951">
    <property type="component" value="Unassembled WGS sequence"/>
</dbReference>
<keyword evidence="4" id="KW-0804">Transcription</keyword>
<dbReference type="InterPro" id="IPR021627">
    <property type="entry name" value="Mediator_Med27"/>
</dbReference>
<keyword evidence="5" id="KW-0539">Nucleus</keyword>
<feature type="region of interest" description="Disordered" evidence="6">
    <location>
        <begin position="92"/>
        <end position="140"/>
    </location>
</feature>
<gene>
    <name evidence="7" type="ORF">QCA50_004462</name>
</gene>